<dbReference type="EMBL" id="KQ976749">
    <property type="protein sequence ID" value="KYN08818.1"/>
    <property type="molecule type" value="Genomic_DNA"/>
</dbReference>
<evidence type="ECO:0008006" key="4">
    <source>
        <dbReference type="Google" id="ProtNLM"/>
    </source>
</evidence>
<dbReference type="Gene3D" id="1.10.10.1450">
    <property type="match status" value="1"/>
</dbReference>
<dbReference type="InterPro" id="IPR009057">
    <property type="entry name" value="Homeodomain-like_sf"/>
</dbReference>
<gene>
    <name evidence="2" type="ORF">ALC62_00274</name>
</gene>
<dbReference type="SUPFAM" id="SSF46689">
    <property type="entry name" value="Homeodomain-like"/>
    <property type="match status" value="1"/>
</dbReference>
<protein>
    <recommendedName>
        <fullName evidence="4">Mos1 transposase HTH domain-containing protein</fullName>
    </recommendedName>
</protein>
<dbReference type="GO" id="GO:0005634">
    <property type="term" value="C:nucleus"/>
    <property type="evidence" value="ECO:0007669"/>
    <property type="project" value="UniProtKB-SubCell"/>
</dbReference>
<dbReference type="AlphaFoldDB" id="A0A195D7H9"/>
<proteinExistence type="predicted"/>
<organism evidence="2 3">
    <name type="scientific">Cyphomyrmex costatus</name>
    <dbReference type="NCBI Taxonomy" id="456900"/>
    <lineage>
        <taxon>Eukaryota</taxon>
        <taxon>Metazoa</taxon>
        <taxon>Ecdysozoa</taxon>
        <taxon>Arthropoda</taxon>
        <taxon>Hexapoda</taxon>
        <taxon>Insecta</taxon>
        <taxon>Pterygota</taxon>
        <taxon>Neoptera</taxon>
        <taxon>Endopterygota</taxon>
        <taxon>Hymenoptera</taxon>
        <taxon>Apocrita</taxon>
        <taxon>Aculeata</taxon>
        <taxon>Formicoidea</taxon>
        <taxon>Formicidae</taxon>
        <taxon>Myrmicinae</taxon>
        <taxon>Cyphomyrmex</taxon>
    </lineage>
</organism>
<evidence type="ECO:0000313" key="3">
    <source>
        <dbReference type="Proteomes" id="UP000078542"/>
    </source>
</evidence>
<comment type="subcellular location">
    <subcellularLocation>
        <location evidence="1">Nucleus</location>
    </subcellularLocation>
</comment>
<dbReference type="InterPro" id="IPR052709">
    <property type="entry name" value="Transposase-MT_Hybrid"/>
</dbReference>
<evidence type="ECO:0000313" key="2">
    <source>
        <dbReference type="EMBL" id="KYN08818.1"/>
    </source>
</evidence>
<name>A0A195D7H9_9HYME</name>
<keyword evidence="3" id="KW-1185">Reference proteome</keyword>
<dbReference type="PANTHER" id="PTHR46060:SF1">
    <property type="entry name" value="MARINER MOS1 TRANSPOSASE-LIKE PROTEIN"/>
    <property type="match status" value="1"/>
</dbReference>
<sequence length="149" mass="17639">MQDFADEQINFIKFCFLVGVSARETFRLLQKNFGPSTMLQENVYKWYEDFKEDRDRVENLERSGRPSMSIDEQHIKKIKELVLENRRLTIRELVDMVGISIGSVQKILKDHLVWFLHHDNAPSHAALFFVSFSPKIPLISFRNRFIHLT</sequence>
<dbReference type="STRING" id="456900.A0A195D7H9"/>
<dbReference type="Proteomes" id="UP000078542">
    <property type="component" value="Unassembled WGS sequence"/>
</dbReference>
<dbReference type="Pfam" id="PF13412">
    <property type="entry name" value="HTH_24"/>
    <property type="match status" value="1"/>
</dbReference>
<accession>A0A195D7H9</accession>
<dbReference type="PANTHER" id="PTHR46060">
    <property type="entry name" value="MARINER MOS1 TRANSPOSASE-LIKE PROTEIN"/>
    <property type="match status" value="1"/>
</dbReference>
<evidence type="ECO:0000256" key="1">
    <source>
        <dbReference type="ARBA" id="ARBA00004123"/>
    </source>
</evidence>
<reference evidence="2 3" key="1">
    <citation type="submission" date="2016-03" db="EMBL/GenBank/DDBJ databases">
        <title>Cyphomyrmex costatus WGS genome.</title>
        <authorList>
            <person name="Nygaard S."/>
            <person name="Hu H."/>
            <person name="Boomsma J."/>
            <person name="Zhang G."/>
        </authorList>
    </citation>
    <scope>NUCLEOTIDE SEQUENCE [LARGE SCALE GENOMIC DNA]</scope>
    <source>
        <strain evidence="2">MS0001</strain>
        <tissue evidence="2">Whole body</tissue>
    </source>
</reference>